<dbReference type="PROSITE" id="PS51349">
    <property type="entry name" value="FMN_HYDROXY_ACID_DH_2"/>
    <property type="match status" value="1"/>
</dbReference>
<dbReference type="Pfam" id="PF01070">
    <property type="entry name" value="FMN_dh"/>
    <property type="match status" value="1"/>
</dbReference>
<sequence>MAQVQEHPKQPDGGRKYGAYQMMILRMLRDTAHRDLRTELFGHKLESPLLIAPIGVQTIFHHDKEDCVAEVAAEIGVPYILSTASSSSIEDVAKANGGGVGFFQLYWPQDDEITISLLKRAKSSGFTVLLVTLDTWTLTWRPADLDNAYLPFASGTGDQTGFSDPAFRRKFTEKHKKEVEDDDFLASREWANEVFSGTAHTWEQLELH</sequence>
<comment type="cofactor">
    <cofactor evidence="1">
        <name>FMN</name>
        <dbReference type="ChEBI" id="CHEBI:58210"/>
    </cofactor>
</comment>
<dbReference type="EMBL" id="JBHFEH010000008">
    <property type="protein sequence ID" value="KAL2056227.1"/>
    <property type="molecule type" value="Genomic_DNA"/>
</dbReference>
<dbReference type="InterPro" id="IPR037396">
    <property type="entry name" value="FMN_HAD"/>
</dbReference>
<evidence type="ECO:0000256" key="1">
    <source>
        <dbReference type="ARBA" id="ARBA00001917"/>
    </source>
</evidence>
<dbReference type="SUPFAM" id="SSF51395">
    <property type="entry name" value="FMN-linked oxidoreductases"/>
    <property type="match status" value="1"/>
</dbReference>
<proteinExistence type="predicted"/>
<comment type="caution">
    <text evidence="4">The sequence shown here is derived from an EMBL/GenBank/DDBJ whole genome shotgun (WGS) entry which is preliminary data.</text>
</comment>
<name>A0ABR4BEE1_9LECA</name>
<dbReference type="PANTHER" id="PTHR10578">
    <property type="entry name" value="S -2-HYDROXY-ACID OXIDASE-RELATED"/>
    <property type="match status" value="1"/>
</dbReference>
<dbReference type="Proteomes" id="UP001590951">
    <property type="component" value="Unassembled WGS sequence"/>
</dbReference>
<accession>A0ABR4BEE1</accession>
<organism evidence="4 5">
    <name type="scientific">Lepraria finkii</name>
    <dbReference type="NCBI Taxonomy" id="1340010"/>
    <lineage>
        <taxon>Eukaryota</taxon>
        <taxon>Fungi</taxon>
        <taxon>Dikarya</taxon>
        <taxon>Ascomycota</taxon>
        <taxon>Pezizomycotina</taxon>
        <taxon>Lecanoromycetes</taxon>
        <taxon>OSLEUM clade</taxon>
        <taxon>Lecanoromycetidae</taxon>
        <taxon>Lecanorales</taxon>
        <taxon>Lecanorineae</taxon>
        <taxon>Stereocaulaceae</taxon>
        <taxon>Lepraria</taxon>
    </lineage>
</organism>
<dbReference type="InterPro" id="IPR000262">
    <property type="entry name" value="FMN-dep_DH"/>
</dbReference>
<evidence type="ECO:0000259" key="3">
    <source>
        <dbReference type="PROSITE" id="PS51349"/>
    </source>
</evidence>
<keyword evidence="2" id="KW-0560">Oxidoreductase</keyword>
<keyword evidence="5" id="KW-1185">Reference proteome</keyword>
<evidence type="ECO:0000256" key="2">
    <source>
        <dbReference type="ARBA" id="ARBA00023002"/>
    </source>
</evidence>
<evidence type="ECO:0000313" key="4">
    <source>
        <dbReference type="EMBL" id="KAL2056227.1"/>
    </source>
</evidence>
<dbReference type="InterPro" id="IPR013785">
    <property type="entry name" value="Aldolase_TIM"/>
</dbReference>
<evidence type="ECO:0000313" key="5">
    <source>
        <dbReference type="Proteomes" id="UP001590951"/>
    </source>
</evidence>
<protein>
    <recommendedName>
        <fullName evidence="3">FMN hydroxy acid dehydrogenase domain-containing protein</fullName>
    </recommendedName>
</protein>
<feature type="domain" description="FMN hydroxy acid dehydrogenase" evidence="3">
    <location>
        <begin position="1"/>
        <end position="208"/>
    </location>
</feature>
<gene>
    <name evidence="4" type="ORF">ABVK25_003250</name>
</gene>
<dbReference type="Gene3D" id="3.20.20.70">
    <property type="entry name" value="Aldolase class I"/>
    <property type="match status" value="1"/>
</dbReference>
<dbReference type="PANTHER" id="PTHR10578:SF86">
    <property type="entry name" value="DEPENDENT DEHYDROGENASE, PUTATIVE (AFU_ORTHOLOGUE AFUA_6G02720)-RELATED"/>
    <property type="match status" value="1"/>
</dbReference>
<reference evidence="4 5" key="1">
    <citation type="submission" date="2024-09" db="EMBL/GenBank/DDBJ databases">
        <title>Rethinking Asexuality: The Enigmatic Case of Functional Sexual Genes in Lepraria (Stereocaulaceae).</title>
        <authorList>
            <person name="Doellman M."/>
            <person name="Sun Y."/>
            <person name="Barcenas-Pena A."/>
            <person name="Lumbsch H.T."/>
            <person name="Grewe F."/>
        </authorList>
    </citation>
    <scope>NUCLEOTIDE SEQUENCE [LARGE SCALE GENOMIC DNA]</scope>
    <source>
        <strain evidence="4 5">Grewe 0041</strain>
    </source>
</reference>